<dbReference type="InterPro" id="IPR045864">
    <property type="entry name" value="aa-tRNA-synth_II/BPL/LPL"/>
</dbReference>
<dbReference type="SUPFAM" id="SSF55681">
    <property type="entry name" value="Class II aaRS and biotin synthetases"/>
    <property type="match status" value="1"/>
</dbReference>
<dbReference type="EC" id="6.3.1.20" evidence="3"/>
<dbReference type="PANTHER" id="PTHR12561">
    <property type="entry name" value="LIPOATE-PROTEIN LIGASE"/>
    <property type="match status" value="1"/>
</dbReference>
<dbReference type="InterPro" id="IPR019491">
    <property type="entry name" value="Lipoate_protein_ligase_C"/>
</dbReference>
<keyword evidence="6" id="KW-0067">ATP-binding</keyword>
<dbReference type="Gene3D" id="3.30.390.50">
    <property type="entry name" value="CO dehydrogenase flavoprotein, C-terminal domain"/>
    <property type="match status" value="1"/>
</dbReference>
<feature type="domain" description="BPL/LPL catalytic" evidence="8">
    <location>
        <begin position="27"/>
        <end position="212"/>
    </location>
</feature>
<dbReference type="Gene3D" id="3.30.930.10">
    <property type="entry name" value="Bira Bifunctional Protein, Domain 2"/>
    <property type="match status" value="1"/>
</dbReference>
<comment type="pathway">
    <text evidence="1">Protein modification; protein lipoylation via exogenous pathway; protein N(6)-(lipoyl)lysine from lipoate: step 2/2.</text>
</comment>
<comment type="caution">
    <text evidence="9">The sequence shown here is derived from an EMBL/GenBank/DDBJ whole genome shotgun (WGS) entry which is preliminary data.</text>
</comment>
<dbReference type="SUPFAM" id="SSF82649">
    <property type="entry name" value="SufE/NifU"/>
    <property type="match status" value="1"/>
</dbReference>
<dbReference type="UniPathway" id="UPA00537">
    <property type="reaction ID" value="UER00594"/>
</dbReference>
<dbReference type="NCBIfam" id="TIGR00545">
    <property type="entry name" value="lipoyltrans"/>
    <property type="match status" value="1"/>
</dbReference>
<evidence type="ECO:0000256" key="3">
    <source>
        <dbReference type="ARBA" id="ARBA00012367"/>
    </source>
</evidence>
<reference evidence="9 10" key="1">
    <citation type="submission" date="2014-02" db="EMBL/GenBank/DDBJ databases">
        <title>Genome sequence of Mycoplasma capricolum subsp. capricolum strain 14232.</title>
        <authorList>
            <person name="Sirand-Pugnet P."/>
            <person name="Breton M."/>
            <person name="Dordet-Frisoni E."/>
            <person name="Baranowski E."/>
            <person name="Barre A."/>
            <person name="Couture C."/>
            <person name="Dupuy V."/>
            <person name="Gaurivaud P."/>
            <person name="Jacob D."/>
            <person name="Lemaitre C."/>
            <person name="Manso-Silvan L."/>
            <person name="Nikolski M."/>
            <person name="Nouvel L.-X."/>
            <person name="Poumarat F."/>
            <person name="Tardy F."/>
            <person name="Thebault P."/>
            <person name="Theil S."/>
            <person name="Citti C."/>
            <person name="Thiaucourt F."/>
            <person name="Blanchard A."/>
        </authorList>
    </citation>
    <scope>NUCLEOTIDE SEQUENCE [LARGE SCALE GENOMIC DNA]</scope>
    <source>
        <strain evidence="9 10">14232</strain>
    </source>
</reference>
<dbReference type="RefSeq" id="WP_036431128.1">
    <property type="nucleotide sequence ID" value="NZ_JFDO01000004.1"/>
</dbReference>
<keyword evidence="4 9" id="KW-0436">Ligase</keyword>
<dbReference type="GO" id="GO:0005524">
    <property type="term" value="F:ATP binding"/>
    <property type="evidence" value="ECO:0007669"/>
    <property type="project" value="UniProtKB-KW"/>
</dbReference>
<protein>
    <recommendedName>
        <fullName evidence="3">lipoate--protein ligase</fullName>
        <ecNumber evidence="3">6.3.1.20</ecNumber>
    </recommendedName>
</protein>
<evidence type="ECO:0000256" key="1">
    <source>
        <dbReference type="ARBA" id="ARBA00005085"/>
    </source>
</evidence>
<dbReference type="GO" id="GO:0005737">
    <property type="term" value="C:cytoplasm"/>
    <property type="evidence" value="ECO:0007669"/>
    <property type="project" value="TreeGrafter"/>
</dbReference>
<dbReference type="Proteomes" id="UP000028533">
    <property type="component" value="Unassembled WGS sequence"/>
</dbReference>
<comment type="pathway">
    <text evidence="2">Protein modification; protein lipoylation via exogenous pathway; protein N(6)-(lipoyl)lysine from lipoate: step 1/2.</text>
</comment>
<evidence type="ECO:0000256" key="4">
    <source>
        <dbReference type="ARBA" id="ARBA00022598"/>
    </source>
</evidence>
<gene>
    <name evidence="9" type="primary">lplA-1</name>
    <name evidence="9" type="ORF">MCAPa_1130</name>
</gene>
<evidence type="ECO:0000313" key="10">
    <source>
        <dbReference type="Proteomes" id="UP000028533"/>
    </source>
</evidence>
<evidence type="ECO:0000256" key="2">
    <source>
        <dbReference type="ARBA" id="ARBA00005124"/>
    </source>
</evidence>
<comment type="catalytic activity">
    <reaction evidence="7">
        <text>L-lysyl-[lipoyl-carrier protein] + (R)-lipoate + ATP = N(6)-[(R)-lipoyl]-L-lysyl-[lipoyl-carrier protein] + AMP + diphosphate + H(+)</text>
        <dbReference type="Rhea" id="RHEA:49288"/>
        <dbReference type="Rhea" id="RHEA-COMP:10500"/>
        <dbReference type="Rhea" id="RHEA-COMP:10502"/>
        <dbReference type="ChEBI" id="CHEBI:15378"/>
        <dbReference type="ChEBI" id="CHEBI:29969"/>
        <dbReference type="ChEBI" id="CHEBI:30616"/>
        <dbReference type="ChEBI" id="CHEBI:33019"/>
        <dbReference type="ChEBI" id="CHEBI:83088"/>
        <dbReference type="ChEBI" id="CHEBI:83099"/>
        <dbReference type="ChEBI" id="CHEBI:456215"/>
        <dbReference type="EC" id="6.3.1.20"/>
    </reaction>
</comment>
<dbReference type="InterPro" id="IPR004143">
    <property type="entry name" value="BPL_LPL_catalytic"/>
</dbReference>
<dbReference type="GO" id="GO:0016979">
    <property type="term" value="F:lipoate-protein ligase activity"/>
    <property type="evidence" value="ECO:0007669"/>
    <property type="project" value="UniProtKB-EC"/>
</dbReference>
<organism evidence="9 10">
    <name type="scientific">Mycoplasma capricolum subsp. capricolum 14232</name>
    <dbReference type="NCBI Taxonomy" id="1188238"/>
    <lineage>
        <taxon>Bacteria</taxon>
        <taxon>Bacillati</taxon>
        <taxon>Mycoplasmatota</taxon>
        <taxon>Mollicutes</taxon>
        <taxon>Mycoplasmataceae</taxon>
        <taxon>Mycoplasma</taxon>
    </lineage>
</organism>
<dbReference type="Pfam" id="PF21948">
    <property type="entry name" value="LplA-B_cat"/>
    <property type="match status" value="1"/>
</dbReference>
<dbReference type="PROSITE" id="PS51733">
    <property type="entry name" value="BPL_LPL_CATALYTIC"/>
    <property type="match status" value="1"/>
</dbReference>
<dbReference type="InterPro" id="IPR004562">
    <property type="entry name" value="LipoylTrfase_LipoateP_Ligase"/>
</dbReference>
<evidence type="ECO:0000259" key="8">
    <source>
        <dbReference type="PROSITE" id="PS51733"/>
    </source>
</evidence>
<evidence type="ECO:0000256" key="6">
    <source>
        <dbReference type="ARBA" id="ARBA00022840"/>
    </source>
</evidence>
<dbReference type="AlphaFoldDB" id="A0A084ERE5"/>
<dbReference type="CDD" id="cd16443">
    <property type="entry name" value="LplA"/>
    <property type="match status" value="1"/>
</dbReference>
<keyword evidence="5" id="KW-0547">Nucleotide-binding</keyword>
<evidence type="ECO:0000313" key="9">
    <source>
        <dbReference type="EMBL" id="KEZ20537.1"/>
    </source>
</evidence>
<evidence type="ECO:0000256" key="5">
    <source>
        <dbReference type="ARBA" id="ARBA00022741"/>
    </source>
</evidence>
<name>A0A084ERE5_MYCCA</name>
<sequence length="334" mass="38474">MINLLISKYHDPAMNLAIEEYLTYHYKAKEPIVFFWQNANTIVVGRNQNAFAEINLEAAQKDNVKIVKRNTGGGTVYQDLGNVCYSLIVDNSTDDVDYQKALQPIITYLNQKNINAMFSGRNDMVIDGYKVSGNAQLKTNEKTLVHGTLLFDVDLSKMPKYLVVDPEKLKHQQIRSKPARVRNIKEFFKDINIDIDLSTFINDVVSSYVKNEKIKWIELTDQEKQYIQSRKENKFDQWDWTFGKNTVFSLVKKQYLESKGFITLNLDVDNGVITNIKIYGDFLGTQGTEKLEAKLIGVKFDKKDVEKVLNQFDLEAIFAKNFTSDDITNLLFKD</sequence>
<dbReference type="GO" id="GO:0009249">
    <property type="term" value="P:protein lipoylation"/>
    <property type="evidence" value="ECO:0007669"/>
    <property type="project" value="InterPro"/>
</dbReference>
<evidence type="ECO:0000256" key="7">
    <source>
        <dbReference type="ARBA" id="ARBA00048037"/>
    </source>
</evidence>
<dbReference type="PANTHER" id="PTHR12561:SF3">
    <property type="entry name" value="LIPOYLTRANSFERASE 1, MITOCHONDRIAL"/>
    <property type="match status" value="1"/>
</dbReference>
<dbReference type="GO" id="GO:0017118">
    <property type="term" value="F:lipoyltransferase activity"/>
    <property type="evidence" value="ECO:0007669"/>
    <property type="project" value="TreeGrafter"/>
</dbReference>
<proteinExistence type="predicted"/>
<accession>A0A084ERE5</accession>
<dbReference type="Pfam" id="PF10437">
    <property type="entry name" value="Lip_prot_lig_C"/>
    <property type="match status" value="1"/>
</dbReference>
<dbReference type="EMBL" id="JFDO01000004">
    <property type="protein sequence ID" value="KEZ20537.1"/>
    <property type="molecule type" value="Genomic_DNA"/>
</dbReference>